<evidence type="ECO:0000256" key="4">
    <source>
        <dbReference type="ARBA" id="ARBA00022692"/>
    </source>
</evidence>
<accession>A0A841MQN0</accession>
<keyword evidence="6 7" id="KW-0998">Cell outer membrane</keyword>
<evidence type="ECO:0000256" key="5">
    <source>
        <dbReference type="ARBA" id="ARBA00023136"/>
    </source>
</evidence>
<dbReference type="NCBIfam" id="TIGR04056">
    <property type="entry name" value="OMP_RagA_SusC"/>
    <property type="match status" value="1"/>
</dbReference>
<dbReference type="AlphaFoldDB" id="A0A841MQN0"/>
<evidence type="ECO:0000256" key="7">
    <source>
        <dbReference type="PROSITE-ProRule" id="PRU01360"/>
    </source>
</evidence>
<sequence>MTVLKAMNIQHYTYKIALALMLFLYSTCIYSQNKYTLKGKITDRESGESLPGILIQVIPAGISQISTDQGGFELVLPAGEQELTFTHLSYLPVKMIWNGEEQAGEFLEVKMDPSETELTAVEVVSTGYQQLPKERVTGSFVQVDQELVNRSVTTDVLQRLDNITPGLIFNKDKNDENSISIRGTSTIFADSEPLIIIDNFPYDGKIENINPNDVESITVLKDAAAASIWGARAGNGVIVITTKSAGYGQGLNVSFNANVTVSEKPDLFVNPKMEVSDFVDIEEMLFEQGFYRSRYNSTRNPLVSPVVENLYALDNGQISEADAQQQLQQFRSTDLRNEIARHLQRPAVNQQYSLNISGGGKVSNHSFGLGYDQNLASLLGNQRNRLTMSNNNNWKFLNDKLSVLAGMYLSFENNENGSPSTAGLDPYSKLADESGNPLPVYSTWSNRYILAAPENGFLNWQYVPLEEIGLAPDRNNSQDLRLNARVAYQIIPGLSAELSYQYWKNKGEARQLFPMESFYARNLINTYTQFDDQGVMSFPIPRADILDASFSTSFSHTYRGLLRFDRNFQGRHAVNAIAGFEVRDFNSESQGGRHYGYDDETGLVEPVDYLTQWRKAPDRFPANIPYHDFFQGQTDRYLSGYMNAGYTLDQKYSLTASIRRDASNLFGVNTNQKFVPLWSAGLGYTISEEEYFKMGWVDFLRLRVSYGYNGNTDKRVSAFPSGRLFSGSGNYFTYLPYTIIDLPGNPQLRWERIGITNIGMDFNLFGDRVSGTFEWFSKSGQDIIGDYSLPSSLGFSSLRGNYANTLTKGFDLSVNVGIVQKDFTWNTIFFVSHLNEKVSKYEGKGLTSDYLNYGIGASNGFPYEGRPLQGVYSYEWAGLDAQTGAPVGKLEGQGSMDYSAIVGQTMPEDLVYHGSGRPTWFGAFRNDLQYKDFNLSVNVSYRLGYYIRRTGINYYSLLGGEYGHADYAKRWQSPGDELQTDIPAMPESRDQQQSNFYLKSGALVDRGDHIRLQDIRLSYRIPTGDKWINNTEFYSYVNNLGILWKKSKSVVDPDYQSSVPARSISVGIRKSF</sequence>
<dbReference type="SUPFAM" id="SSF56935">
    <property type="entry name" value="Porins"/>
    <property type="match status" value="1"/>
</dbReference>
<feature type="transmembrane region" description="Helical" evidence="8">
    <location>
        <begin position="12"/>
        <end position="32"/>
    </location>
</feature>
<dbReference type="RefSeq" id="WP_184496588.1">
    <property type="nucleotide sequence ID" value="NZ_JACIJO010000003.1"/>
</dbReference>
<evidence type="ECO:0000256" key="3">
    <source>
        <dbReference type="ARBA" id="ARBA00022452"/>
    </source>
</evidence>
<keyword evidence="11" id="KW-1185">Reference proteome</keyword>
<evidence type="ECO:0000313" key="10">
    <source>
        <dbReference type="EMBL" id="MBB6327837.1"/>
    </source>
</evidence>
<dbReference type="InterPro" id="IPR023996">
    <property type="entry name" value="TonB-dep_OMP_SusC/RagA"/>
</dbReference>
<evidence type="ECO:0000256" key="6">
    <source>
        <dbReference type="ARBA" id="ARBA00023237"/>
    </source>
</evidence>
<dbReference type="InterPro" id="IPR036942">
    <property type="entry name" value="Beta-barrel_TonB_sf"/>
</dbReference>
<organism evidence="10 11">
    <name type="scientific">Algoriphagus iocasae</name>
    <dbReference type="NCBI Taxonomy" id="1836499"/>
    <lineage>
        <taxon>Bacteria</taxon>
        <taxon>Pseudomonadati</taxon>
        <taxon>Bacteroidota</taxon>
        <taxon>Cytophagia</taxon>
        <taxon>Cytophagales</taxon>
        <taxon>Cyclobacteriaceae</taxon>
        <taxon>Algoriphagus</taxon>
    </lineage>
</organism>
<comment type="similarity">
    <text evidence="7">Belongs to the TonB-dependent receptor family.</text>
</comment>
<dbReference type="Pfam" id="PF07715">
    <property type="entry name" value="Plug"/>
    <property type="match status" value="1"/>
</dbReference>
<evidence type="ECO:0000256" key="1">
    <source>
        <dbReference type="ARBA" id="ARBA00004571"/>
    </source>
</evidence>
<evidence type="ECO:0000313" key="11">
    <source>
        <dbReference type="Proteomes" id="UP000588604"/>
    </source>
</evidence>
<evidence type="ECO:0000256" key="2">
    <source>
        <dbReference type="ARBA" id="ARBA00022448"/>
    </source>
</evidence>
<dbReference type="PROSITE" id="PS52016">
    <property type="entry name" value="TONB_DEPENDENT_REC_3"/>
    <property type="match status" value="1"/>
</dbReference>
<dbReference type="SUPFAM" id="SSF49464">
    <property type="entry name" value="Carboxypeptidase regulatory domain-like"/>
    <property type="match status" value="1"/>
</dbReference>
<dbReference type="Gene3D" id="2.40.170.20">
    <property type="entry name" value="TonB-dependent receptor, beta-barrel domain"/>
    <property type="match status" value="1"/>
</dbReference>
<dbReference type="InterPro" id="IPR023997">
    <property type="entry name" value="TonB-dep_OMP_SusC/RagA_CS"/>
</dbReference>
<protein>
    <submittedName>
        <fullName evidence="10">TonB-linked SusC/RagA family outer membrane protein</fullName>
    </submittedName>
</protein>
<keyword evidence="3 7" id="KW-1134">Transmembrane beta strand</keyword>
<keyword evidence="8" id="KW-1133">Transmembrane helix</keyword>
<keyword evidence="2 7" id="KW-0813">Transport</keyword>
<gene>
    <name evidence="10" type="ORF">FHS59_003480</name>
</gene>
<dbReference type="InterPro" id="IPR037066">
    <property type="entry name" value="Plug_dom_sf"/>
</dbReference>
<dbReference type="InterPro" id="IPR008969">
    <property type="entry name" value="CarboxyPept-like_regulatory"/>
</dbReference>
<dbReference type="Gene3D" id="2.170.130.10">
    <property type="entry name" value="TonB-dependent receptor, plug domain"/>
    <property type="match status" value="1"/>
</dbReference>
<dbReference type="InterPro" id="IPR012910">
    <property type="entry name" value="Plug_dom"/>
</dbReference>
<proteinExistence type="inferred from homology"/>
<dbReference type="NCBIfam" id="TIGR04057">
    <property type="entry name" value="SusC_RagA_signa"/>
    <property type="match status" value="1"/>
</dbReference>
<keyword evidence="4 7" id="KW-0812">Transmembrane</keyword>
<keyword evidence="5 7" id="KW-0472">Membrane</keyword>
<comment type="caution">
    <text evidence="10">The sequence shown here is derived from an EMBL/GenBank/DDBJ whole genome shotgun (WGS) entry which is preliminary data.</text>
</comment>
<name>A0A841MQN0_9BACT</name>
<evidence type="ECO:0000259" key="9">
    <source>
        <dbReference type="Pfam" id="PF07715"/>
    </source>
</evidence>
<feature type="domain" description="TonB-dependent receptor plug" evidence="9">
    <location>
        <begin position="133"/>
        <end position="237"/>
    </location>
</feature>
<reference evidence="10 11" key="1">
    <citation type="submission" date="2020-08" db="EMBL/GenBank/DDBJ databases">
        <title>Genomic Encyclopedia of Type Strains, Phase IV (KMG-IV): sequencing the most valuable type-strain genomes for metagenomic binning, comparative biology and taxonomic classification.</title>
        <authorList>
            <person name="Goeker M."/>
        </authorList>
    </citation>
    <scope>NUCLEOTIDE SEQUENCE [LARGE SCALE GENOMIC DNA]</scope>
    <source>
        <strain evidence="10 11">DSM 102044</strain>
    </source>
</reference>
<comment type="subcellular location">
    <subcellularLocation>
        <location evidence="1 7">Cell outer membrane</location>
        <topology evidence="1 7">Multi-pass membrane protein</topology>
    </subcellularLocation>
</comment>
<evidence type="ECO:0000256" key="8">
    <source>
        <dbReference type="SAM" id="Phobius"/>
    </source>
</evidence>
<dbReference type="EMBL" id="JACIJO010000003">
    <property type="protein sequence ID" value="MBB6327837.1"/>
    <property type="molecule type" value="Genomic_DNA"/>
</dbReference>
<dbReference type="Proteomes" id="UP000588604">
    <property type="component" value="Unassembled WGS sequence"/>
</dbReference>
<dbReference type="GO" id="GO:0009279">
    <property type="term" value="C:cell outer membrane"/>
    <property type="evidence" value="ECO:0007669"/>
    <property type="project" value="UniProtKB-SubCell"/>
</dbReference>
<dbReference type="InterPro" id="IPR039426">
    <property type="entry name" value="TonB-dep_rcpt-like"/>
</dbReference>